<evidence type="ECO:0000256" key="1">
    <source>
        <dbReference type="ARBA" id="ARBA00022741"/>
    </source>
</evidence>
<dbReference type="GO" id="GO:0008233">
    <property type="term" value="F:peptidase activity"/>
    <property type="evidence" value="ECO:0007669"/>
    <property type="project" value="UniProtKB-KW"/>
</dbReference>
<dbReference type="PANTHER" id="PTHR11638:SF111">
    <property type="entry name" value="ATP-DEPENDENT CLP PROTEASE ATP-BINDING SUBUNIT CLPA"/>
    <property type="match status" value="1"/>
</dbReference>
<dbReference type="InterPro" id="IPR018368">
    <property type="entry name" value="ClpA/B_CS1"/>
</dbReference>
<gene>
    <name evidence="4" type="ORF">B1A_19554</name>
</gene>
<dbReference type="GO" id="GO:0006508">
    <property type="term" value="P:proteolysis"/>
    <property type="evidence" value="ECO:0007669"/>
    <property type="project" value="UniProtKB-KW"/>
</dbReference>
<proteinExistence type="predicted"/>
<sequence length="172" mass="19209">LFAVNLNRMAREGKIDPLIGREDEVERIIQILCRRRKNNPLFVGEAGVGKTALAEGLARRIVENNVPDVLLHATIYALDMGALIAGTKYRGDFEKRLKSVFQELKKREHSILFIDEIHTVIGAGAASGGVMDASNLIKPILTSGEIRCIGSTTYQEFRSIFEKNRALARRFQ</sequence>
<dbReference type="GO" id="GO:0005737">
    <property type="term" value="C:cytoplasm"/>
    <property type="evidence" value="ECO:0007669"/>
    <property type="project" value="TreeGrafter"/>
</dbReference>
<reference evidence="4" key="1">
    <citation type="submission" date="2013-08" db="EMBL/GenBank/DDBJ databases">
        <authorList>
            <person name="Mendez C."/>
            <person name="Richter M."/>
            <person name="Ferrer M."/>
            <person name="Sanchez J."/>
        </authorList>
    </citation>
    <scope>NUCLEOTIDE SEQUENCE</scope>
</reference>
<dbReference type="Pfam" id="PF00004">
    <property type="entry name" value="AAA"/>
    <property type="match status" value="1"/>
</dbReference>
<protein>
    <submittedName>
        <fullName evidence="4">ATP-dependent Clp protease, ATP-binding subunit clpA</fullName>
    </submittedName>
</protein>
<accession>T0YAQ1</accession>
<keyword evidence="1" id="KW-0547">Nucleotide-binding</keyword>
<dbReference type="InterPro" id="IPR027417">
    <property type="entry name" value="P-loop_NTPase"/>
</dbReference>
<evidence type="ECO:0000313" key="4">
    <source>
        <dbReference type="EMBL" id="EQD32301.1"/>
    </source>
</evidence>
<dbReference type="SMART" id="SM00382">
    <property type="entry name" value="AAA"/>
    <property type="match status" value="1"/>
</dbReference>
<dbReference type="GO" id="GO:0005524">
    <property type="term" value="F:ATP binding"/>
    <property type="evidence" value="ECO:0007669"/>
    <property type="project" value="UniProtKB-KW"/>
</dbReference>
<dbReference type="GO" id="GO:0034605">
    <property type="term" value="P:cellular response to heat"/>
    <property type="evidence" value="ECO:0007669"/>
    <property type="project" value="TreeGrafter"/>
</dbReference>
<dbReference type="AlphaFoldDB" id="T0YAQ1"/>
<evidence type="ECO:0000256" key="2">
    <source>
        <dbReference type="ARBA" id="ARBA00022840"/>
    </source>
</evidence>
<keyword evidence="4" id="KW-0378">Hydrolase</keyword>
<dbReference type="CDD" id="cd00009">
    <property type="entry name" value="AAA"/>
    <property type="match status" value="1"/>
</dbReference>
<keyword evidence="2 4" id="KW-0067">ATP-binding</keyword>
<name>T0YAQ1_9ZZZZ</name>
<dbReference type="PROSITE" id="PS00870">
    <property type="entry name" value="CLPAB_1"/>
    <property type="match status" value="1"/>
</dbReference>
<comment type="caution">
    <text evidence="4">The sequence shown here is derived from an EMBL/GenBank/DDBJ whole genome shotgun (WGS) entry which is preliminary data.</text>
</comment>
<dbReference type="GO" id="GO:0016887">
    <property type="term" value="F:ATP hydrolysis activity"/>
    <property type="evidence" value="ECO:0007669"/>
    <property type="project" value="InterPro"/>
</dbReference>
<evidence type="ECO:0000259" key="3">
    <source>
        <dbReference type="SMART" id="SM00382"/>
    </source>
</evidence>
<dbReference type="PANTHER" id="PTHR11638">
    <property type="entry name" value="ATP-DEPENDENT CLP PROTEASE"/>
    <property type="match status" value="1"/>
</dbReference>
<dbReference type="EMBL" id="AUZX01014431">
    <property type="protein sequence ID" value="EQD32301.1"/>
    <property type="molecule type" value="Genomic_DNA"/>
</dbReference>
<feature type="non-terminal residue" evidence="4">
    <location>
        <position position="1"/>
    </location>
</feature>
<keyword evidence="4" id="KW-0645">Protease</keyword>
<reference evidence="4" key="2">
    <citation type="journal article" date="2014" name="ISME J.">
        <title>Microbial stratification in low pH oxic and suboxic macroscopic growths along an acid mine drainage.</title>
        <authorList>
            <person name="Mendez-Garcia C."/>
            <person name="Mesa V."/>
            <person name="Sprenger R.R."/>
            <person name="Richter M."/>
            <person name="Diez M.S."/>
            <person name="Solano J."/>
            <person name="Bargiela R."/>
            <person name="Golyshina O.V."/>
            <person name="Manteca A."/>
            <person name="Ramos J.L."/>
            <person name="Gallego J.R."/>
            <person name="Llorente I."/>
            <person name="Martins Dos Santos V.A."/>
            <person name="Jensen O.N."/>
            <person name="Pelaez A.I."/>
            <person name="Sanchez J."/>
            <person name="Ferrer M."/>
        </authorList>
    </citation>
    <scope>NUCLEOTIDE SEQUENCE</scope>
</reference>
<feature type="domain" description="AAA+ ATPase" evidence="3">
    <location>
        <begin position="36"/>
        <end position="152"/>
    </location>
</feature>
<feature type="non-terminal residue" evidence="4">
    <location>
        <position position="172"/>
    </location>
</feature>
<organism evidence="4">
    <name type="scientific">mine drainage metagenome</name>
    <dbReference type="NCBI Taxonomy" id="410659"/>
    <lineage>
        <taxon>unclassified sequences</taxon>
        <taxon>metagenomes</taxon>
        <taxon>ecological metagenomes</taxon>
    </lineage>
</organism>
<dbReference type="SUPFAM" id="SSF52540">
    <property type="entry name" value="P-loop containing nucleoside triphosphate hydrolases"/>
    <property type="match status" value="1"/>
</dbReference>
<dbReference type="Gene3D" id="3.40.50.300">
    <property type="entry name" value="P-loop containing nucleotide triphosphate hydrolases"/>
    <property type="match status" value="1"/>
</dbReference>
<dbReference type="InterPro" id="IPR050130">
    <property type="entry name" value="ClpA_ClpB"/>
</dbReference>
<dbReference type="InterPro" id="IPR003959">
    <property type="entry name" value="ATPase_AAA_core"/>
</dbReference>
<dbReference type="InterPro" id="IPR003593">
    <property type="entry name" value="AAA+_ATPase"/>
</dbReference>